<feature type="compositionally biased region" description="Basic and acidic residues" evidence="2">
    <location>
        <begin position="661"/>
        <end position="679"/>
    </location>
</feature>
<feature type="region of interest" description="Disordered" evidence="2">
    <location>
        <begin position="1"/>
        <end position="92"/>
    </location>
</feature>
<feature type="compositionally biased region" description="Polar residues" evidence="2">
    <location>
        <begin position="352"/>
        <end position="384"/>
    </location>
</feature>
<feature type="region of interest" description="Disordered" evidence="2">
    <location>
        <begin position="122"/>
        <end position="459"/>
    </location>
</feature>
<evidence type="ECO:0000313" key="4">
    <source>
        <dbReference type="Proteomes" id="UP001583172"/>
    </source>
</evidence>
<feature type="region of interest" description="Disordered" evidence="2">
    <location>
        <begin position="566"/>
        <end position="679"/>
    </location>
</feature>
<feature type="region of interest" description="Disordered" evidence="2">
    <location>
        <begin position="730"/>
        <end position="753"/>
    </location>
</feature>
<feature type="compositionally biased region" description="Polar residues" evidence="2">
    <location>
        <begin position="435"/>
        <end position="449"/>
    </location>
</feature>
<dbReference type="PANTHER" id="PTHR38701:SF1">
    <property type="entry name" value="UP-REGULATED DURING SEPTATION PROTEIN 1 DOMAIN-CONTAINING PROTEIN"/>
    <property type="match status" value="1"/>
</dbReference>
<feature type="compositionally biased region" description="Low complexity" evidence="2">
    <location>
        <begin position="49"/>
        <end position="64"/>
    </location>
</feature>
<feature type="compositionally biased region" description="Acidic residues" evidence="2">
    <location>
        <begin position="742"/>
        <end position="753"/>
    </location>
</feature>
<reference evidence="3 4" key="1">
    <citation type="journal article" date="2024" name="Commun. Biol.">
        <title>Comparative genomic analysis of thermophilic fungi reveals convergent evolutionary adaptations and gene losses.</title>
        <authorList>
            <person name="Steindorff A.S."/>
            <person name="Aguilar-Pontes M.V."/>
            <person name="Robinson A.J."/>
            <person name="Andreopoulos B."/>
            <person name="LaButti K."/>
            <person name="Kuo A."/>
            <person name="Mondo S."/>
            <person name="Riley R."/>
            <person name="Otillar R."/>
            <person name="Haridas S."/>
            <person name="Lipzen A."/>
            <person name="Grimwood J."/>
            <person name="Schmutz J."/>
            <person name="Clum A."/>
            <person name="Reid I.D."/>
            <person name="Moisan M.C."/>
            <person name="Butler G."/>
            <person name="Nguyen T.T.M."/>
            <person name="Dewar K."/>
            <person name="Conant G."/>
            <person name="Drula E."/>
            <person name="Henrissat B."/>
            <person name="Hansel C."/>
            <person name="Singer S."/>
            <person name="Hutchinson M.I."/>
            <person name="de Vries R.P."/>
            <person name="Natvig D.O."/>
            <person name="Powell A.J."/>
            <person name="Tsang A."/>
            <person name="Grigoriev I.V."/>
        </authorList>
    </citation>
    <scope>NUCLEOTIDE SEQUENCE [LARGE SCALE GENOMIC DNA]</scope>
    <source>
        <strain evidence="3 4">CBS 620.91</strain>
    </source>
</reference>
<proteinExistence type="predicted"/>
<keyword evidence="1" id="KW-0175">Coiled coil</keyword>
<evidence type="ECO:0000313" key="3">
    <source>
        <dbReference type="EMBL" id="KAL1837150.1"/>
    </source>
</evidence>
<dbReference type="PANTHER" id="PTHR38701">
    <property type="entry name" value="CHROMOSOME 8, WHOLE GENOME SHOTGUN SEQUENCE"/>
    <property type="match status" value="1"/>
</dbReference>
<sequence>MPPLSTTTTPPAKAVAASASKRPPPSQSTSTADHSLLSASKGLKRKPSAGILTTSTTAGGTRTAHITTTADVVQPTVATSTTPHASRNPLRLREQNAPATLHVVKPRSSAPKPLNLTAARMPSYERSGPAAPRQSTVARAANNKPPVTPKLAPRTAASSQHVPALASPLQRRSAEASTLGVHGGRDELMSPVSAFLSSNVTPRSNSRQSRVDSANSTPTGTPLPERSDPWETRSGVGASGPDDSRRPVVTLSPASEVGGPSRQDRDSKFFYASEAQKPASQPASSRPSSLQQAKSASFFYANGNMVPDRHHAAPRPFSPPMASPSPASQESKFVYANGTPELQPAAKIGPTPKSSASVISKAPNRQGNTPRSTSPTKLTFGTAKSSSSATVSPRSSISVANPQGRTNVEYPTRPRTHSRTKSATAVDLPMATRRLSGQASPLASGNTSPSNPPRHGPILANSQAAAGFASLLQAAEDFAAEADDAHSDSHSEAHPEAHHESTTKTPQDNPEADLVANARRERKVQDLEITNASLAAINRTLERQLRKQTAELRRYQRLSRAGRLSINSVGSSSQRIPSDSTVDGGGLARASINLNDLSEEDGEIEAENSEMDPDLDDDHDHDDDDDDGDLSGSEASVSGDVTTAGAAPEGGDANPASTSELRQEKRRRDEKRLQVDLSKHQQLLRDSQRMNQSLKRCLGWTEELIKEGKRALSYQVRVSDVSLGGRVLAPEEVERRQRAAEGDETEDTGLEEDETIYAIDALGRDALVEDGDGDGEGDATDADTDAASIPPATWGKDAQDRDSGIELATDGC</sequence>
<feature type="compositionally biased region" description="Polar residues" evidence="2">
    <location>
        <begin position="566"/>
        <end position="581"/>
    </location>
</feature>
<comment type="caution">
    <text evidence="3">The sequence shown here is derived from an EMBL/GenBank/DDBJ whole genome shotgun (WGS) entry which is preliminary data.</text>
</comment>
<feature type="compositionally biased region" description="Polar residues" evidence="2">
    <location>
        <begin position="195"/>
        <end position="220"/>
    </location>
</feature>
<dbReference type="EMBL" id="JAZGSY010000324">
    <property type="protein sequence ID" value="KAL1837150.1"/>
    <property type="molecule type" value="Genomic_DNA"/>
</dbReference>
<dbReference type="Proteomes" id="UP001583172">
    <property type="component" value="Unassembled WGS sequence"/>
</dbReference>
<feature type="compositionally biased region" description="Low complexity" evidence="2">
    <location>
        <begin position="1"/>
        <end position="21"/>
    </location>
</feature>
<feature type="region of interest" description="Disordered" evidence="2">
    <location>
        <begin position="480"/>
        <end position="510"/>
    </location>
</feature>
<feature type="compositionally biased region" description="Basic and acidic residues" evidence="2">
    <location>
        <begin position="483"/>
        <end position="502"/>
    </location>
</feature>
<feature type="compositionally biased region" description="Polar residues" evidence="2">
    <location>
        <begin position="65"/>
        <end position="85"/>
    </location>
</feature>
<feature type="compositionally biased region" description="Low complexity" evidence="2">
    <location>
        <begin position="385"/>
        <end position="398"/>
    </location>
</feature>
<protein>
    <submittedName>
        <fullName evidence="3">Uncharacterized protein</fullName>
    </submittedName>
</protein>
<feature type="compositionally biased region" description="Acidic residues" evidence="2">
    <location>
        <begin position="597"/>
        <end position="629"/>
    </location>
</feature>
<keyword evidence="4" id="KW-1185">Reference proteome</keyword>
<feature type="compositionally biased region" description="Basic and acidic residues" evidence="2">
    <location>
        <begin position="732"/>
        <end position="741"/>
    </location>
</feature>
<name>A0ABR3V5X3_HUMIN</name>
<feature type="coiled-coil region" evidence="1">
    <location>
        <begin position="524"/>
        <end position="558"/>
    </location>
</feature>
<gene>
    <name evidence="3" type="ORF">VTJ49DRAFT_4215</name>
</gene>
<evidence type="ECO:0000256" key="1">
    <source>
        <dbReference type="SAM" id="Coils"/>
    </source>
</evidence>
<feature type="compositionally biased region" description="Low complexity" evidence="2">
    <location>
        <begin position="272"/>
        <end position="293"/>
    </location>
</feature>
<evidence type="ECO:0000256" key="2">
    <source>
        <dbReference type="SAM" id="MobiDB-lite"/>
    </source>
</evidence>
<feature type="region of interest" description="Disordered" evidence="2">
    <location>
        <begin position="766"/>
        <end position="812"/>
    </location>
</feature>
<feature type="compositionally biased region" description="Acidic residues" evidence="2">
    <location>
        <begin position="768"/>
        <end position="784"/>
    </location>
</feature>
<organism evidence="3 4">
    <name type="scientific">Humicola insolens</name>
    <name type="common">Soft-rot fungus</name>
    <dbReference type="NCBI Taxonomy" id="85995"/>
    <lineage>
        <taxon>Eukaryota</taxon>
        <taxon>Fungi</taxon>
        <taxon>Dikarya</taxon>
        <taxon>Ascomycota</taxon>
        <taxon>Pezizomycotina</taxon>
        <taxon>Sordariomycetes</taxon>
        <taxon>Sordariomycetidae</taxon>
        <taxon>Sordariales</taxon>
        <taxon>Chaetomiaceae</taxon>
        <taxon>Mycothermus</taxon>
    </lineage>
</organism>
<accession>A0ABR3V5X3</accession>